<comment type="similarity">
    <text evidence="1">Belongs to the sigma-70 factor family. ECF subfamily.</text>
</comment>
<reference evidence="8" key="1">
    <citation type="submission" date="2022-08" db="EMBL/GenBank/DDBJ databases">
        <authorList>
            <person name="Vandamme P."/>
            <person name="Hettiarachchi A."/>
            <person name="Peeters C."/>
            <person name="Cnockaert M."/>
            <person name="Carlier A."/>
        </authorList>
    </citation>
    <scope>NUCLEOTIDE SEQUENCE</scope>
    <source>
        <strain evidence="8">LMG 31809</strain>
    </source>
</reference>
<evidence type="ECO:0000259" key="6">
    <source>
        <dbReference type="Pfam" id="PF04542"/>
    </source>
</evidence>
<evidence type="ECO:0000259" key="7">
    <source>
        <dbReference type="Pfam" id="PF08281"/>
    </source>
</evidence>
<dbReference type="SUPFAM" id="SSF88946">
    <property type="entry name" value="Sigma2 domain of RNA polymerase sigma factors"/>
    <property type="match status" value="1"/>
</dbReference>
<keyword evidence="2" id="KW-0805">Transcription regulation</keyword>
<dbReference type="Pfam" id="PF08281">
    <property type="entry name" value="Sigma70_r4_2"/>
    <property type="match status" value="1"/>
</dbReference>
<dbReference type="NCBIfam" id="NF004113">
    <property type="entry name" value="PRK05602.1"/>
    <property type="match status" value="1"/>
</dbReference>
<dbReference type="InterPro" id="IPR039425">
    <property type="entry name" value="RNA_pol_sigma-70-like"/>
</dbReference>
<evidence type="ECO:0000256" key="5">
    <source>
        <dbReference type="ARBA" id="ARBA00023163"/>
    </source>
</evidence>
<comment type="caution">
    <text evidence="8">The sequence shown here is derived from an EMBL/GenBank/DDBJ whole genome shotgun (WGS) entry which is preliminary data.</text>
</comment>
<dbReference type="SUPFAM" id="SSF88659">
    <property type="entry name" value="Sigma3 and sigma4 domains of RNA polymerase sigma factors"/>
    <property type="match status" value="1"/>
</dbReference>
<sequence>MAGRLAVVIKDEVTAEAAEIESDEALIAAVAIGDRQAFASLVDRHSDRAFGFAVRIVRVAAEAEDAVQEAFLKVWTEAGRYKADRGRFAPWFYRVLYNHCVDRLRRKTPVPYEDLSDHPSTDPDPEMMAATAMRQRKVSAALDQLPERQRTAVLLCYFQGLSNREAAEVMEVGVKGLEALLVRARRQLAETLKGFEGGEDGRL</sequence>
<dbReference type="GO" id="GO:0003677">
    <property type="term" value="F:DNA binding"/>
    <property type="evidence" value="ECO:0007669"/>
    <property type="project" value="UniProtKB-KW"/>
</dbReference>
<keyword evidence="4" id="KW-0238">DNA-binding</keyword>
<accession>A0A9X3Z7Z5</accession>
<dbReference type="InterPro" id="IPR013324">
    <property type="entry name" value="RNA_pol_sigma_r3/r4-like"/>
</dbReference>
<dbReference type="NCBIfam" id="TIGR02937">
    <property type="entry name" value="sigma70-ECF"/>
    <property type="match status" value="1"/>
</dbReference>
<dbReference type="Gene3D" id="1.10.10.10">
    <property type="entry name" value="Winged helix-like DNA-binding domain superfamily/Winged helix DNA-binding domain"/>
    <property type="match status" value="1"/>
</dbReference>
<evidence type="ECO:0000256" key="4">
    <source>
        <dbReference type="ARBA" id="ARBA00023125"/>
    </source>
</evidence>
<evidence type="ECO:0000256" key="1">
    <source>
        <dbReference type="ARBA" id="ARBA00010641"/>
    </source>
</evidence>
<dbReference type="InterPro" id="IPR013325">
    <property type="entry name" value="RNA_pol_sigma_r2"/>
</dbReference>
<dbReference type="PANTHER" id="PTHR43133">
    <property type="entry name" value="RNA POLYMERASE ECF-TYPE SIGMA FACTO"/>
    <property type="match status" value="1"/>
</dbReference>
<dbReference type="GO" id="GO:0016987">
    <property type="term" value="F:sigma factor activity"/>
    <property type="evidence" value="ECO:0007669"/>
    <property type="project" value="UniProtKB-KW"/>
</dbReference>
<evidence type="ECO:0000313" key="9">
    <source>
        <dbReference type="Proteomes" id="UP001141619"/>
    </source>
</evidence>
<dbReference type="InterPro" id="IPR007627">
    <property type="entry name" value="RNA_pol_sigma70_r2"/>
</dbReference>
<dbReference type="PANTHER" id="PTHR43133:SF8">
    <property type="entry name" value="RNA POLYMERASE SIGMA FACTOR HI_1459-RELATED"/>
    <property type="match status" value="1"/>
</dbReference>
<keyword evidence="5" id="KW-0804">Transcription</keyword>
<evidence type="ECO:0000256" key="3">
    <source>
        <dbReference type="ARBA" id="ARBA00023082"/>
    </source>
</evidence>
<keyword evidence="9" id="KW-1185">Reference proteome</keyword>
<dbReference type="Pfam" id="PF04542">
    <property type="entry name" value="Sigma70_r2"/>
    <property type="match status" value="1"/>
</dbReference>
<evidence type="ECO:0000256" key="2">
    <source>
        <dbReference type="ARBA" id="ARBA00023015"/>
    </source>
</evidence>
<proteinExistence type="inferred from homology"/>
<feature type="domain" description="RNA polymerase sigma-70 region 2" evidence="6">
    <location>
        <begin position="41"/>
        <end position="108"/>
    </location>
</feature>
<gene>
    <name evidence="8" type="ORF">NYP16_12140</name>
</gene>
<organism evidence="8 9">
    <name type="scientific">Govanella unica</name>
    <dbReference type="NCBI Taxonomy" id="2975056"/>
    <lineage>
        <taxon>Bacteria</taxon>
        <taxon>Pseudomonadati</taxon>
        <taxon>Pseudomonadota</taxon>
        <taxon>Alphaproteobacteria</taxon>
        <taxon>Emcibacterales</taxon>
        <taxon>Govanellaceae</taxon>
        <taxon>Govanella</taxon>
    </lineage>
</organism>
<reference evidence="8" key="2">
    <citation type="journal article" date="2023" name="Syst. Appl. Microbiol.">
        <title>Govania unica gen. nov., sp. nov., a rare biosphere bacterium that represents a novel family in the class Alphaproteobacteria.</title>
        <authorList>
            <person name="Vandamme P."/>
            <person name="Peeters C."/>
            <person name="Hettiarachchi A."/>
            <person name="Cnockaert M."/>
            <person name="Carlier A."/>
        </authorList>
    </citation>
    <scope>NUCLEOTIDE SEQUENCE</scope>
    <source>
        <strain evidence="8">LMG 31809</strain>
    </source>
</reference>
<dbReference type="EMBL" id="JANWOI010000004">
    <property type="protein sequence ID" value="MDA5194702.1"/>
    <property type="molecule type" value="Genomic_DNA"/>
</dbReference>
<dbReference type="Proteomes" id="UP001141619">
    <property type="component" value="Unassembled WGS sequence"/>
</dbReference>
<keyword evidence="3" id="KW-0731">Sigma factor</keyword>
<dbReference type="CDD" id="cd06171">
    <property type="entry name" value="Sigma70_r4"/>
    <property type="match status" value="1"/>
</dbReference>
<dbReference type="InterPro" id="IPR036388">
    <property type="entry name" value="WH-like_DNA-bd_sf"/>
</dbReference>
<name>A0A9X3Z7Z5_9PROT</name>
<protein>
    <submittedName>
        <fullName evidence="8">RNA polymerase sigma factor</fullName>
    </submittedName>
</protein>
<dbReference type="RefSeq" id="WP_274944407.1">
    <property type="nucleotide sequence ID" value="NZ_JANWOI010000004.1"/>
</dbReference>
<dbReference type="InterPro" id="IPR013249">
    <property type="entry name" value="RNA_pol_sigma70_r4_t2"/>
</dbReference>
<dbReference type="GO" id="GO:0006352">
    <property type="term" value="P:DNA-templated transcription initiation"/>
    <property type="evidence" value="ECO:0007669"/>
    <property type="project" value="InterPro"/>
</dbReference>
<evidence type="ECO:0000313" key="8">
    <source>
        <dbReference type="EMBL" id="MDA5194702.1"/>
    </source>
</evidence>
<feature type="domain" description="RNA polymerase sigma factor 70 region 4 type 2" evidence="7">
    <location>
        <begin position="136"/>
        <end position="188"/>
    </location>
</feature>
<dbReference type="AlphaFoldDB" id="A0A9X3Z7Z5"/>
<dbReference type="InterPro" id="IPR014284">
    <property type="entry name" value="RNA_pol_sigma-70_dom"/>
</dbReference>
<dbReference type="Gene3D" id="1.10.1740.10">
    <property type="match status" value="1"/>
</dbReference>